<dbReference type="FunFam" id="3.30.160.60:FF:001506">
    <property type="entry name" value="Zinc finger protein"/>
    <property type="match status" value="1"/>
</dbReference>
<evidence type="ECO:0000256" key="4">
    <source>
        <dbReference type="ARBA" id="ARBA00022737"/>
    </source>
</evidence>
<dbReference type="GO" id="GO:0000977">
    <property type="term" value="F:RNA polymerase II transcription regulatory region sequence-specific DNA binding"/>
    <property type="evidence" value="ECO:0007669"/>
    <property type="project" value="TreeGrafter"/>
</dbReference>
<feature type="domain" description="C2H2-type" evidence="13">
    <location>
        <begin position="920"/>
        <end position="947"/>
    </location>
</feature>
<dbReference type="GO" id="GO:0005634">
    <property type="term" value="C:nucleus"/>
    <property type="evidence" value="ECO:0007669"/>
    <property type="project" value="UniProtKB-SubCell"/>
</dbReference>
<dbReference type="InterPro" id="IPR013087">
    <property type="entry name" value="Znf_C2H2_type"/>
</dbReference>
<evidence type="ECO:0000313" key="15">
    <source>
        <dbReference type="Proteomes" id="UP000694389"/>
    </source>
</evidence>
<dbReference type="GO" id="GO:0000981">
    <property type="term" value="F:DNA-binding transcription factor activity, RNA polymerase II-specific"/>
    <property type="evidence" value="ECO:0007669"/>
    <property type="project" value="TreeGrafter"/>
</dbReference>
<dbReference type="GeneID" id="127372967"/>
<keyword evidence="8" id="KW-0238">DNA-binding</keyword>
<organism evidence="14 15">
    <name type="scientific">Dicentrarchus labrax</name>
    <name type="common">European seabass</name>
    <name type="synonym">Morone labrax</name>
    <dbReference type="NCBI Taxonomy" id="13489"/>
    <lineage>
        <taxon>Eukaryota</taxon>
        <taxon>Metazoa</taxon>
        <taxon>Chordata</taxon>
        <taxon>Craniata</taxon>
        <taxon>Vertebrata</taxon>
        <taxon>Euteleostomi</taxon>
        <taxon>Actinopterygii</taxon>
        <taxon>Neopterygii</taxon>
        <taxon>Teleostei</taxon>
        <taxon>Neoteleostei</taxon>
        <taxon>Acanthomorphata</taxon>
        <taxon>Eupercaria</taxon>
        <taxon>Moronidae</taxon>
        <taxon>Dicentrarchus</taxon>
    </lineage>
</organism>
<feature type="compositionally biased region" description="Basic and acidic residues" evidence="12">
    <location>
        <begin position="132"/>
        <end position="145"/>
    </location>
</feature>
<evidence type="ECO:0000313" key="14">
    <source>
        <dbReference type="Ensembl" id="ENSDLAP00005029603.2"/>
    </source>
</evidence>
<evidence type="ECO:0000259" key="13">
    <source>
        <dbReference type="PROSITE" id="PS50157"/>
    </source>
</evidence>
<feature type="compositionally biased region" description="Basic and acidic residues" evidence="12">
    <location>
        <begin position="752"/>
        <end position="766"/>
    </location>
</feature>
<dbReference type="InterPro" id="IPR036236">
    <property type="entry name" value="Znf_C2H2_sf"/>
</dbReference>
<evidence type="ECO:0000256" key="3">
    <source>
        <dbReference type="ARBA" id="ARBA00022723"/>
    </source>
</evidence>
<dbReference type="FunFam" id="3.30.160.60:FF:001498">
    <property type="entry name" value="Zinc finger protein 404"/>
    <property type="match status" value="1"/>
</dbReference>
<comment type="subcellular location">
    <subcellularLocation>
        <location evidence="1">Nucleus</location>
    </subcellularLocation>
</comment>
<feature type="region of interest" description="Disordered" evidence="12">
    <location>
        <begin position="19"/>
        <end position="42"/>
    </location>
</feature>
<dbReference type="PROSITE" id="PS00028">
    <property type="entry name" value="ZINC_FINGER_C2H2_1"/>
    <property type="match status" value="6"/>
</dbReference>
<dbReference type="Pfam" id="PF00096">
    <property type="entry name" value="zf-C2H2"/>
    <property type="match status" value="6"/>
</dbReference>
<dbReference type="SUPFAM" id="SSF57667">
    <property type="entry name" value="beta-beta-alpha zinc fingers"/>
    <property type="match status" value="3"/>
</dbReference>
<evidence type="ECO:0000256" key="7">
    <source>
        <dbReference type="ARBA" id="ARBA00023015"/>
    </source>
</evidence>
<keyword evidence="4" id="KW-0677">Repeat</keyword>
<evidence type="ECO:0000256" key="11">
    <source>
        <dbReference type="PROSITE-ProRule" id="PRU00042"/>
    </source>
</evidence>
<reference evidence="14" key="2">
    <citation type="submission" date="2025-09" db="UniProtKB">
        <authorList>
            <consortium name="Ensembl"/>
        </authorList>
    </citation>
    <scope>IDENTIFICATION</scope>
</reference>
<dbReference type="FunFam" id="3.30.160.60:FF:001290">
    <property type="entry name" value="Zinc finger 45-like"/>
    <property type="match status" value="1"/>
</dbReference>
<evidence type="ECO:0000256" key="2">
    <source>
        <dbReference type="ARBA" id="ARBA00006991"/>
    </source>
</evidence>
<evidence type="ECO:0000256" key="8">
    <source>
        <dbReference type="ARBA" id="ARBA00023125"/>
    </source>
</evidence>
<evidence type="ECO:0000256" key="9">
    <source>
        <dbReference type="ARBA" id="ARBA00023163"/>
    </source>
</evidence>
<dbReference type="Gene3D" id="3.30.160.60">
    <property type="entry name" value="Classic Zinc Finger"/>
    <property type="match status" value="6"/>
</dbReference>
<feature type="region of interest" description="Disordered" evidence="12">
    <location>
        <begin position="686"/>
        <end position="826"/>
    </location>
</feature>
<dbReference type="InterPro" id="IPR050717">
    <property type="entry name" value="C2H2-ZF_Transcription_Reg"/>
</dbReference>
<dbReference type="GO" id="GO:0008270">
    <property type="term" value="F:zinc ion binding"/>
    <property type="evidence" value="ECO:0007669"/>
    <property type="project" value="UniProtKB-KW"/>
</dbReference>
<reference evidence="14" key="1">
    <citation type="submission" date="2025-08" db="UniProtKB">
        <authorList>
            <consortium name="Ensembl"/>
        </authorList>
    </citation>
    <scope>IDENTIFICATION</scope>
</reference>
<feature type="compositionally biased region" description="Polar residues" evidence="12">
    <location>
        <begin position="712"/>
        <end position="721"/>
    </location>
</feature>
<feature type="domain" description="C2H2-type" evidence="13">
    <location>
        <begin position="864"/>
        <end position="891"/>
    </location>
</feature>
<dbReference type="Proteomes" id="UP000694389">
    <property type="component" value="Unassembled WGS sequence"/>
</dbReference>
<feature type="domain" description="C2H2-type" evidence="13">
    <location>
        <begin position="948"/>
        <end position="975"/>
    </location>
</feature>
<evidence type="ECO:0000256" key="6">
    <source>
        <dbReference type="ARBA" id="ARBA00022833"/>
    </source>
</evidence>
<dbReference type="FunFam" id="3.30.160.60:FF:000624">
    <property type="entry name" value="zinc finger protein 697"/>
    <property type="match status" value="1"/>
</dbReference>
<keyword evidence="6" id="KW-0862">Zinc</keyword>
<keyword evidence="5 11" id="KW-0863">Zinc-finger</keyword>
<dbReference type="PROSITE" id="PS50157">
    <property type="entry name" value="ZINC_FINGER_C2H2_2"/>
    <property type="match status" value="6"/>
</dbReference>
<dbReference type="AlphaFoldDB" id="A0A8C4F6N2"/>
<evidence type="ECO:0000256" key="1">
    <source>
        <dbReference type="ARBA" id="ARBA00004123"/>
    </source>
</evidence>
<feature type="region of interest" description="Disordered" evidence="12">
    <location>
        <begin position="132"/>
        <end position="158"/>
    </location>
</feature>
<protein>
    <recommendedName>
        <fullName evidence="13">C2H2-type domain-containing protein</fullName>
    </recommendedName>
</protein>
<dbReference type="Ensembl" id="ENSDLAT00005031583.2">
    <property type="protein sequence ID" value="ENSDLAP00005029603.2"/>
    <property type="gene ID" value="ENSDLAG00005013332.2"/>
</dbReference>
<dbReference type="GeneTree" id="ENSGT00940000163969"/>
<dbReference type="SMART" id="SM00355">
    <property type="entry name" value="ZnF_C2H2"/>
    <property type="match status" value="6"/>
</dbReference>
<keyword evidence="9" id="KW-0804">Transcription</keyword>
<accession>A0A8C4F6N2</accession>
<dbReference type="RefSeq" id="XP_051272911.1">
    <property type="nucleotide sequence ID" value="XM_051416951.1"/>
</dbReference>
<evidence type="ECO:0000256" key="10">
    <source>
        <dbReference type="ARBA" id="ARBA00023242"/>
    </source>
</evidence>
<evidence type="ECO:0000256" key="5">
    <source>
        <dbReference type="ARBA" id="ARBA00022771"/>
    </source>
</evidence>
<dbReference type="PANTHER" id="PTHR14196">
    <property type="entry name" value="ODD-SKIPPED - RELATED"/>
    <property type="match status" value="1"/>
</dbReference>
<dbReference type="PANTHER" id="PTHR14196:SF12">
    <property type="entry name" value="ZINC FINGER PROTEIN 208-LIKE"/>
    <property type="match status" value="1"/>
</dbReference>
<proteinExistence type="inferred from homology"/>
<comment type="similarity">
    <text evidence="2">Belongs to the krueppel C2H2-type zinc-finger protein family.</text>
</comment>
<feature type="domain" description="C2H2-type" evidence="13">
    <location>
        <begin position="892"/>
        <end position="919"/>
    </location>
</feature>
<feature type="domain" description="C2H2-type" evidence="13">
    <location>
        <begin position="976"/>
        <end position="1003"/>
    </location>
</feature>
<name>A0A8C4F6N2_DICLA</name>
<feature type="compositionally biased region" description="Acidic residues" evidence="12">
    <location>
        <begin position="33"/>
        <end position="42"/>
    </location>
</feature>
<evidence type="ECO:0000256" key="12">
    <source>
        <dbReference type="SAM" id="MobiDB-lite"/>
    </source>
</evidence>
<dbReference type="RefSeq" id="XP_051272909.1">
    <property type="nucleotide sequence ID" value="XM_051416949.1"/>
</dbReference>
<dbReference type="FunFam" id="3.30.160.60:FF:000417">
    <property type="entry name" value="Zinc finger protein"/>
    <property type="match status" value="1"/>
</dbReference>
<keyword evidence="10" id="KW-0539">Nucleus</keyword>
<keyword evidence="7" id="KW-0805">Transcription regulation</keyword>
<sequence>MGASGCMDRDDHLNAFTEATEFSGFEQSLQDTSMDEEDTEENVFEDPINSVLQDTSMIDEEDMEENVFNDPINSVIDWANDGSRYFQQDGEEEDEDSSDEECLPSVCIRMGGELKKAPPIDRLPVIGIGETVHDQPAHEDPRDEPDNQDPMFPRRKHVRSEDDIIGAKASIVYEECLRQLASFLILPVDKCTGVLRTGAMCDCVAPFKISISSKGTATNVEWICPNGHRLWRWNSQPVMKAGVQAGDFLLSTNILLSGSNYTKVALLFKFMNMGMVNKNTFCSIQNNYCVGTVKDFWEERRTEALSRLQGKRVVVLAGGMNDSPGHCAQYCSYTSMENDTKEIIHVATIEKRQPSWKSVVMEKEGFIQTVDKLTSEISLAEICTDAHAQIGALMNPDEGRYKALGIHHSLDMWHGAKNLAKKIAAAAKKEGQPTLWLWLKDVVNHFWWCCKTADGTQQFLELWVGIIHHVCDIHTWAMGRCQHEHMEETRGKMWIQRDSKCHKALVDIVLNKHWLKDIHKYLRFRSTADLEVFQNHILMYASKHYTFSPAVYETRVLLAALDYNFHRNRPTMTTAEGNEIFRRLYKKNGRRYSVYTLKSEKTYGYISELQARIVRRRITSGVGMSRRWNLQPNDPRRFMLPGDVQQVLIGEKKSPDLSPRLDPEPLHIKEEQEELGISLEGEQINGLGEANNSSFPLPGVSVKSENDEDEPWSSQLHQTGDNIKAEPPDSSSATEIKAETDGGECGISEPARTVDPDDDPQTHTDETSSDSSETDVSDGGWQEPLSDSGSETENSDSDSKNTRASKSGVKSWKHEEAPVSDVESNDGNNSFSCLECGNVCPLGKESSDETCEVQQKGHKGEKPFGCDLCRKDFGHQSKLTRHMRNHTGKKPFGCDVCGKTFIELVKVKAHMRVHTGEKPFGCDVCGKRFTEQQNLKAHIRVHTGEKPFGCGVCGKSFNQKTNLKTHMKIHTGEKPFGCDNCGKRFNQQSHLKTHMKIHTGEKPYGCDVCDKRFNQQVHLKLHMNVHSR</sequence>
<keyword evidence="3" id="KW-0479">Metal-binding</keyword>
<dbReference type="FunFam" id="3.30.160.60:FF:002716">
    <property type="entry name" value="Zinc finger protein 212"/>
    <property type="match status" value="1"/>
</dbReference>
<feature type="domain" description="C2H2-type" evidence="13">
    <location>
        <begin position="1004"/>
        <end position="1028"/>
    </location>
</feature>
<keyword evidence="15" id="KW-1185">Reference proteome</keyword>
<gene>
    <name evidence="14" type="primary">LOC127372967</name>
</gene>